<dbReference type="PROSITE" id="PS51318">
    <property type="entry name" value="TAT"/>
    <property type="match status" value="1"/>
</dbReference>
<dbReference type="HOGENOM" id="CLU_2408920_0_0_6"/>
<reference evidence="2 3" key="1">
    <citation type="journal article" date="2010" name="Stand. Genomic Sci.">
        <title>Complete genome sequence of Ferrimonas balearica type strain (PAT).</title>
        <authorList>
            <person name="Nolan M."/>
            <person name="Sikorski J."/>
            <person name="Davenport K."/>
            <person name="Lucas S."/>
            <person name="Glavina Del Rio T."/>
            <person name="Tice H."/>
            <person name="Cheng J."/>
            <person name="Goodwin L."/>
            <person name="Pitluck S."/>
            <person name="Liolios K."/>
            <person name="Ivanova N."/>
            <person name="Mavromatis K."/>
            <person name="Ovchinnikova G."/>
            <person name="Pati A."/>
            <person name="Chen A."/>
            <person name="Palaniappan K."/>
            <person name="Land M."/>
            <person name="Hauser L."/>
            <person name="Chang Y."/>
            <person name="Jeffries C."/>
            <person name="Tapia R."/>
            <person name="Brettin T."/>
            <person name="Detter J."/>
            <person name="Han C."/>
            <person name="Yasawong M."/>
            <person name="Rohde M."/>
            <person name="Tindall B."/>
            <person name="Goker M."/>
            <person name="Woyke T."/>
            <person name="Bristow J."/>
            <person name="Eisen J."/>
            <person name="Markowitz V."/>
            <person name="Hugenholtz P."/>
            <person name="Kyrpides N."/>
            <person name="Klenk H."/>
            <person name="Lapidus A."/>
        </authorList>
    </citation>
    <scope>NUCLEOTIDE SEQUENCE [LARGE SCALE GENOMIC DNA]</scope>
    <source>
        <strain evidence="3">DSM 9799 / CCM 4581 / KCTC 23876 / PAT</strain>
    </source>
</reference>
<sequence>MSRFNTVRRTLLATLAVSALLAPTAHAGETQTLAQAIDAAIRASLNEVRSEVNRDVTQSVKQQVKDAFGPTRVEQPQLLAKRIDVQGVGGSK</sequence>
<evidence type="ECO:0000313" key="3">
    <source>
        <dbReference type="Proteomes" id="UP000006683"/>
    </source>
</evidence>
<keyword evidence="3" id="KW-1185">Reference proteome</keyword>
<proteinExistence type="predicted"/>
<accession>E1SWN2</accession>
<dbReference type="GeneID" id="67183508"/>
<gene>
    <name evidence="2" type="ordered locus">Fbal_3295</name>
</gene>
<dbReference type="SUPFAM" id="SSF56954">
    <property type="entry name" value="Outer membrane efflux proteins (OEP)"/>
    <property type="match status" value="1"/>
</dbReference>
<organism evidence="2 3">
    <name type="scientific">Ferrimonas balearica (strain DSM 9799 / CCM 4581 / KCTC 23876 / PAT)</name>
    <dbReference type="NCBI Taxonomy" id="550540"/>
    <lineage>
        <taxon>Bacteria</taxon>
        <taxon>Pseudomonadati</taxon>
        <taxon>Pseudomonadota</taxon>
        <taxon>Gammaproteobacteria</taxon>
        <taxon>Alteromonadales</taxon>
        <taxon>Ferrimonadaceae</taxon>
        <taxon>Ferrimonas</taxon>
    </lineage>
</organism>
<dbReference type="Proteomes" id="UP000006683">
    <property type="component" value="Chromosome"/>
</dbReference>
<dbReference type="STRING" id="550540.Fbal_3295"/>
<name>E1SWN2_FERBD</name>
<evidence type="ECO:0000256" key="1">
    <source>
        <dbReference type="SAM" id="SignalP"/>
    </source>
</evidence>
<dbReference type="EMBL" id="CP002209">
    <property type="protein sequence ID" value="ADN77494.1"/>
    <property type="molecule type" value="Genomic_DNA"/>
</dbReference>
<dbReference type="RefSeq" id="WP_013346800.1">
    <property type="nucleotide sequence ID" value="NC_014541.1"/>
</dbReference>
<evidence type="ECO:0000313" key="2">
    <source>
        <dbReference type="EMBL" id="ADN77494.1"/>
    </source>
</evidence>
<protein>
    <submittedName>
        <fullName evidence="2">Uncharacterized protein</fullName>
    </submittedName>
</protein>
<dbReference type="InterPro" id="IPR006311">
    <property type="entry name" value="TAT_signal"/>
</dbReference>
<dbReference type="KEGG" id="fbl:Fbal_3295"/>
<keyword evidence="1" id="KW-0732">Signal</keyword>
<feature type="signal peptide" evidence="1">
    <location>
        <begin position="1"/>
        <end position="27"/>
    </location>
</feature>
<dbReference type="AlphaFoldDB" id="E1SWN2"/>
<feature type="chain" id="PRO_5003151601" evidence="1">
    <location>
        <begin position="28"/>
        <end position="92"/>
    </location>
</feature>